<dbReference type="GO" id="GO:0005886">
    <property type="term" value="C:plasma membrane"/>
    <property type="evidence" value="ECO:0007669"/>
    <property type="project" value="UniProtKB-SubCell"/>
</dbReference>
<keyword evidence="6 8" id="KW-1133">Transmembrane helix</keyword>
<feature type="transmembrane region" description="Helical" evidence="8">
    <location>
        <begin position="338"/>
        <end position="357"/>
    </location>
</feature>
<dbReference type="PANTHER" id="PTHR23517:SF1">
    <property type="match status" value="1"/>
</dbReference>
<keyword evidence="5 8" id="KW-0812">Transmembrane</keyword>
<gene>
    <name evidence="10" type="ORF">FHR87_000687</name>
</gene>
<keyword evidence="11" id="KW-1185">Reference proteome</keyword>
<feature type="transmembrane region" description="Helical" evidence="8">
    <location>
        <begin position="253"/>
        <end position="272"/>
    </location>
</feature>
<evidence type="ECO:0000256" key="4">
    <source>
        <dbReference type="ARBA" id="ARBA00022519"/>
    </source>
</evidence>
<accession>A0A839T1P3</accession>
<feature type="transmembrane region" description="Helical" evidence="8">
    <location>
        <begin position="117"/>
        <end position="140"/>
    </location>
</feature>
<protein>
    <recommendedName>
        <fullName evidence="8">Uncharacterized MFS-type transporter FHR87_000687</fullName>
    </recommendedName>
</protein>
<evidence type="ECO:0000256" key="1">
    <source>
        <dbReference type="ARBA" id="ARBA00004651"/>
    </source>
</evidence>
<feature type="transmembrane region" description="Helical" evidence="8">
    <location>
        <begin position="369"/>
        <end position="392"/>
    </location>
</feature>
<sequence length="401" mass="41406">MPIHSSEASQDCASSSERALLLLCLAIFVGFLTIGLPLAVIPLYVHNQLGYGPVIVGCAVGVQFLATVVTRGYAGRMADQYGSRLAVRRGLVGCSLAGAFYLLSALLPLAALGKLAVLIIGRLALGFGESLLVTGILAWGIGTVGPAKSGKVMAWCGMAIYGAMALGAPLGLFIYGHAGLDLIGTLTVILPLLAFLLIWRVAPIAPSHGQRRSFLSVIGRIWQPALALALQGVGFASIGAFVSLYFVSKQWPGAGLALTCFGLAFAFVRVVAGHLPDKLGGPRVALFSLIVEACGLLLLWSAPNATVALLGAAITGLGSSLIFPSLGLVVVHRVEPQVRATALGGFAAFQDIAYGLTGPLTGLLVNEHGYPAVFLVAALCALAGLGIAIDLYRRNTVIPIS</sequence>
<evidence type="ECO:0000256" key="2">
    <source>
        <dbReference type="ARBA" id="ARBA00022448"/>
    </source>
</evidence>
<dbReference type="Proteomes" id="UP000549250">
    <property type="component" value="Unassembled WGS sequence"/>
</dbReference>
<dbReference type="PROSITE" id="PS50850">
    <property type="entry name" value="MFS"/>
    <property type="match status" value="1"/>
</dbReference>
<feature type="transmembrane region" description="Helical" evidence="8">
    <location>
        <begin position="152"/>
        <end position="176"/>
    </location>
</feature>
<keyword evidence="2 8" id="KW-0813">Transport</keyword>
<feature type="transmembrane region" description="Helical" evidence="8">
    <location>
        <begin position="90"/>
        <end position="111"/>
    </location>
</feature>
<dbReference type="SUPFAM" id="SSF103473">
    <property type="entry name" value="MFS general substrate transporter"/>
    <property type="match status" value="1"/>
</dbReference>
<dbReference type="Gene3D" id="1.20.1250.20">
    <property type="entry name" value="MFS general substrate transporter like domains"/>
    <property type="match status" value="1"/>
</dbReference>
<evidence type="ECO:0000256" key="6">
    <source>
        <dbReference type="ARBA" id="ARBA00022989"/>
    </source>
</evidence>
<evidence type="ECO:0000256" key="5">
    <source>
        <dbReference type="ARBA" id="ARBA00022692"/>
    </source>
</evidence>
<name>A0A839T1P3_AZOMA</name>
<dbReference type="GO" id="GO:0022857">
    <property type="term" value="F:transmembrane transporter activity"/>
    <property type="evidence" value="ECO:0007669"/>
    <property type="project" value="UniProtKB-UniRule"/>
</dbReference>
<dbReference type="HAMAP" id="MF_02091">
    <property type="entry name" value="MFS_YfcJ"/>
    <property type="match status" value="1"/>
</dbReference>
<dbReference type="InterPro" id="IPR020846">
    <property type="entry name" value="MFS_dom"/>
</dbReference>
<proteinExistence type="inferred from homology"/>
<evidence type="ECO:0000313" key="10">
    <source>
        <dbReference type="EMBL" id="MBB3102314.1"/>
    </source>
</evidence>
<dbReference type="EMBL" id="JACHXI010000002">
    <property type="protein sequence ID" value="MBB3102314.1"/>
    <property type="molecule type" value="Genomic_DNA"/>
</dbReference>
<dbReference type="AlphaFoldDB" id="A0A839T1P3"/>
<dbReference type="InterPro" id="IPR037541">
    <property type="entry name" value="MFS_YfcJ"/>
</dbReference>
<dbReference type="NCBIfam" id="NF009048">
    <property type="entry name" value="PRK12382.1"/>
    <property type="match status" value="1"/>
</dbReference>
<evidence type="ECO:0000256" key="7">
    <source>
        <dbReference type="ARBA" id="ARBA00023136"/>
    </source>
</evidence>
<feature type="transmembrane region" description="Helical" evidence="8">
    <location>
        <begin position="20"/>
        <end position="45"/>
    </location>
</feature>
<dbReference type="CDD" id="cd17489">
    <property type="entry name" value="MFS_YfcJ_like"/>
    <property type="match status" value="1"/>
</dbReference>
<feature type="domain" description="Major facilitator superfamily (MFS) profile" evidence="9">
    <location>
        <begin position="186"/>
        <end position="401"/>
    </location>
</feature>
<evidence type="ECO:0000256" key="3">
    <source>
        <dbReference type="ARBA" id="ARBA00022475"/>
    </source>
</evidence>
<keyword evidence="7 8" id="KW-0472">Membrane</keyword>
<dbReference type="RefSeq" id="WP_183165309.1">
    <property type="nucleotide sequence ID" value="NZ_JACHXI010000002.1"/>
</dbReference>
<feature type="transmembrane region" description="Helical" evidence="8">
    <location>
        <begin position="226"/>
        <end position="247"/>
    </location>
</feature>
<comment type="caution">
    <text evidence="10">The sequence shown here is derived from an EMBL/GenBank/DDBJ whole genome shotgun (WGS) entry which is preliminary data.</text>
</comment>
<keyword evidence="4 8" id="KW-0997">Cell inner membrane</keyword>
<dbReference type="Pfam" id="PF07690">
    <property type="entry name" value="MFS_1"/>
    <property type="match status" value="1"/>
</dbReference>
<evidence type="ECO:0000259" key="9">
    <source>
        <dbReference type="PROSITE" id="PS50850"/>
    </source>
</evidence>
<feature type="transmembrane region" description="Helical" evidence="8">
    <location>
        <begin position="284"/>
        <end position="302"/>
    </location>
</feature>
<evidence type="ECO:0000313" key="11">
    <source>
        <dbReference type="Proteomes" id="UP000549250"/>
    </source>
</evidence>
<dbReference type="InterPro" id="IPR050171">
    <property type="entry name" value="MFS_Transporters"/>
</dbReference>
<evidence type="ECO:0000256" key="8">
    <source>
        <dbReference type="HAMAP-Rule" id="MF_02091"/>
    </source>
</evidence>
<keyword evidence="3 8" id="KW-1003">Cell membrane</keyword>
<comment type="subcellular location">
    <subcellularLocation>
        <location evidence="8">Cell inner membrane</location>
        <topology evidence="8">Multi-pass membrane protein</topology>
    </subcellularLocation>
    <subcellularLocation>
        <location evidence="1">Cell membrane</location>
        <topology evidence="1">Multi-pass membrane protein</topology>
    </subcellularLocation>
</comment>
<dbReference type="NCBIfam" id="NF003477">
    <property type="entry name" value="PRK05122.1"/>
    <property type="match status" value="1"/>
</dbReference>
<comment type="similarity">
    <text evidence="8">Belongs to the major facilitator superfamily. YfcJ family.</text>
</comment>
<dbReference type="InterPro" id="IPR036259">
    <property type="entry name" value="MFS_trans_sf"/>
</dbReference>
<feature type="transmembrane region" description="Helical" evidence="8">
    <location>
        <begin position="182"/>
        <end position="205"/>
    </location>
</feature>
<dbReference type="InterPro" id="IPR011701">
    <property type="entry name" value="MFS"/>
</dbReference>
<feature type="transmembrane region" description="Helical" evidence="8">
    <location>
        <begin position="51"/>
        <end position="69"/>
    </location>
</feature>
<reference evidence="10 11" key="1">
    <citation type="submission" date="2020-08" db="EMBL/GenBank/DDBJ databases">
        <title>Genomic Encyclopedia of Type Strains, Phase III (KMG-III): the genomes of soil and plant-associated and newly described type strains.</title>
        <authorList>
            <person name="Whitman W."/>
        </authorList>
    </citation>
    <scope>NUCLEOTIDE SEQUENCE [LARGE SCALE GENOMIC DNA]</scope>
    <source>
        <strain evidence="10 11">CECT 4462</strain>
    </source>
</reference>
<feature type="transmembrane region" description="Helical" evidence="8">
    <location>
        <begin position="308"/>
        <end position="331"/>
    </location>
</feature>
<dbReference type="PANTHER" id="PTHR23517">
    <property type="entry name" value="RESISTANCE PROTEIN MDTM, PUTATIVE-RELATED-RELATED"/>
    <property type="match status" value="1"/>
</dbReference>
<organism evidence="10 11">
    <name type="scientific">Azomonas macrocytogenes</name>
    <name type="common">Azotobacter macrocytogenes</name>
    <dbReference type="NCBI Taxonomy" id="69962"/>
    <lineage>
        <taxon>Bacteria</taxon>
        <taxon>Pseudomonadati</taxon>
        <taxon>Pseudomonadota</taxon>
        <taxon>Gammaproteobacteria</taxon>
        <taxon>Pseudomonadales</taxon>
        <taxon>Pseudomonadaceae</taxon>
        <taxon>Azomonas</taxon>
    </lineage>
</organism>